<sequence>MEQVVRAAIQAGAGHNVVADLRQVHNGQRFGSLTTTDQQRCYSAFKGGNALFHNRLGGVHDAGVDVAEFGQAEQRRCVVGVTENVRGGRVNRQSTCTRCGVSHLAGVNLLGFKTPAVVHGLVFS</sequence>
<protein>
    <submittedName>
        <fullName evidence="1">Unannotated protein</fullName>
    </submittedName>
</protein>
<name>A0A6J6W9P0_9ZZZZ</name>
<accession>A0A6J6W9P0</accession>
<dbReference type="EMBL" id="CAEZZX010000116">
    <property type="protein sequence ID" value="CAB4779873.1"/>
    <property type="molecule type" value="Genomic_DNA"/>
</dbReference>
<organism evidence="1">
    <name type="scientific">freshwater metagenome</name>
    <dbReference type="NCBI Taxonomy" id="449393"/>
    <lineage>
        <taxon>unclassified sequences</taxon>
        <taxon>metagenomes</taxon>
        <taxon>ecological metagenomes</taxon>
    </lineage>
</organism>
<dbReference type="AlphaFoldDB" id="A0A6J6W9P0"/>
<gene>
    <name evidence="1" type="ORF">UFOPK2938_00655</name>
</gene>
<reference evidence="1" key="1">
    <citation type="submission" date="2020-05" db="EMBL/GenBank/DDBJ databases">
        <authorList>
            <person name="Chiriac C."/>
            <person name="Salcher M."/>
            <person name="Ghai R."/>
            <person name="Kavagutti S V."/>
        </authorList>
    </citation>
    <scope>NUCLEOTIDE SEQUENCE</scope>
</reference>
<evidence type="ECO:0000313" key="1">
    <source>
        <dbReference type="EMBL" id="CAB4779873.1"/>
    </source>
</evidence>
<proteinExistence type="predicted"/>